<dbReference type="PANTHER" id="PTHR40765:SF2">
    <property type="entry name" value="ESX-2 SECRETION SYSTEM ATPASE ECCB2"/>
    <property type="match status" value="1"/>
</dbReference>
<feature type="transmembrane region" description="Helical" evidence="2">
    <location>
        <begin position="37"/>
        <end position="61"/>
    </location>
</feature>
<organism evidence="3 4">
    <name type="scientific">Phytohabitans suffuscus</name>
    <dbReference type="NCBI Taxonomy" id="624315"/>
    <lineage>
        <taxon>Bacteria</taxon>
        <taxon>Bacillati</taxon>
        <taxon>Actinomycetota</taxon>
        <taxon>Actinomycetes</taxon>
        <taxon>Micromonosporales</taxon>
        <taxon>Micromonosporaceae</taxon>
    </lineage>
</organism>
<dbReference type="Gene3D" id="3.30.2390.20">
    <property type="entry name" value="Type VII secretion system EccB, repeat 1 domain"/>
    <property type="match status" value="1"/>
</dbReference>
<dbReference type="InterPro" id="IPR007795">
    <property type="entry name" value="T7SS_EccB"/>
</dbReference>
<dbReference type="KEGG" id="psuu:Psuf_056360"/>
<keyword evidence="2" id="KW-0812">Transmembrane</keyword>
<dbReference type="AlphaFoldDB" id="A0A6F8YQQ8"/>
<name>A0A6F8YQQ8_9ACTN</name>
<protein>
    <recommendedName>
        <fullName evidence="5">Type VII secretion protein EccB</fullName>
    </recommendedName>
</protein>
<dbReference type="NCBIfam" id="TIGR03919">
    <property type="entry name" value="T7SS_EccB"/>
    <property type="match status" value="1"/>
</dbReference>
<keyword evidence="2" id="KW-1133">Transmembrane helix</keyword>
<keyword evidence="4" id="KW-1185">Reference proteome</keyword>
<dbReference type="Pfam" id="PF05108">
    <property type="entry name" value="T7SS_ESX1_EccB"/>
    <property type="match status" value="1"/>
</dbReference>
<evidence type="ECO:0000313" key="3">
    <source>
        <dbReference type="EMBL" id="BCB88323.1"/>
    </source>
</evidence>
<feature type="region of interest" description="Disordered" evidence="1">
    <location>
        <begin position="389"/>
        <end position="423"/>
    </location>
</feature>
<gene>
    <name evidence="3" type="ORF">Psuf_056360</name>
</gene>
<accession>A0A6F8YQQ8</accession>
<keyword evidence="2" id="KW-0472">Membrane</keyword>
<dbReference type="PANTHER" id="PTHR40765">
    <property type="entry name" value="ESX-2 SECRETION SYSTEM ATPASE ECCB2"/>
    <property type="match status" value="1"/>
</dbReference>
<dbReference type="RefSeq" id="WP_173159692.1">
    <property type="nucleotide sequence ID" value="NZ_AP022871.1"/>
</dbReference>
<dbReference type="InterPro" id="IPR044857">
    <property type="entry name" value="T7SS_EccB_R1"/>
</dbReference>
<evidence type="ECO:0000256" key="2">
    <source>
        <dbReference type="SAM" id="Phobius"/>
    </source>
</evidence>
<evidence type="ECO:0000256" key="1">
    <source>
        <dbReference type="SAM" id="MobiDB-lite"/>
    </source>
</evidence>
<dbReference type="GO" id="GO:0005576">
    <property type="term" value="C:extracellular region"/>
    <property type="evidence" value="ECO:0007669"/>
    <property type="project" value="TreeGrafter"/>
</dbReference>
<evidence type="ECO:0008006" key="5">
    <source>
        <dbReference type="Google" id="ProtNLM"/>
    </source>
</evidence>
<reference evidence="3 4" key="1">
    <citation type="submission" date="2020-03" db="EMBL/GenBank/DDBJ databases">
        <title>Whole genome shotgun sequence of Phytohabitans suffuscus NBRC 105367.</title>
        <authorList>
            <person name="Komaki H."/>
            <person name="Tamura T."/>
        </authorList>
    </citation>
    <scope>NUCLEOTIDE SEQUENCE [LARGE SCALE GENOMIC DNA]</scope>
    <source>
        <strain evidence="3 4">NBRC 105367</strain>
    </source>
</reference>
<reference evidence="3 4" key="2">
    <citation type="submission" date="2020-03" db="EMBL/GenBank/DDBJ databases">
        <authorList>
            <person name="Ichikawa N."/>
            <person name="Kimura A."/>
            <person name="Kitahashi Y."/>
            <person name="Uohara A."/>
        </authorList>
    </citation>
    <scope>NUCLEOTIDE SEQUENCE [LARGE SCALE GENOMIC DNA]</scope>
    <source>
        <strain evidence="3 4">NBRC 105367</strain>
    </source>
</reference>
<evidence type="ECO:0000313" key="4">
    <source>
        <dbReference type="Proteomes" id="UP000503011"/>
    </source>
</evidence>
<sequence>MTSRRDQVQAYRFLTRRIVSAMLAGEPETNELPMRRFGFAMLGGLVVGVLVFAGFGVYGLVRPGGGKPAEKTILVERETGAKYLYIEGRLHPVLNWASARLILGEAQPAVRTMARASLREVPRGRPVGIPGAPDALPDRKELVGLPWSVCSAPRAADSLALGSYVLVGHSPAGGSALPPDAGLLVGAGQQRYLLWSHHRLRVPDNATLAALGWASVAPLPVAGALLNALPAGPDLVAPRIAGAGGPARREVGGEAVAIGELFRAADQLYVMVPDGLAPVGDLAGRLLTAAGRPVTEISVAEVGRLLVGAAAEPPGYPAAVPRLRNGDGPAAVCAAYRDAGATDTPVAVETYARAGAELTLPADQAPAGAGADGVATADRVVLPGGRAALVRARPVPGPRPPAPRTWSPTRGSSTRYRSRTATR</sequence>
<dbReference type="EMBL" id="AP022871">
    <property type="protein sequence ID" value="BCB88323.1"/>
    <property type="molecule type" value="Genomic_DNA"/>
</dbReference>
<proteinExistence type="predicted"/>
<dbReference type="Proteomes" id="UP000503011">
    <property type="component" value="Chromosome"/>
</dbReference>